<organism evidence="3 4">
    <name type="scientific">Conexibacter woesei (strain DSM 14684 / CCUG 47730 / CIP 108061 / JCM 11494 / NBRC 100937 / ID131577)</name>
    <dbReference type="NCBI Taxonomy" id="469383"/>
    <lineage>
        <taxon>Bacteria</taxon>
        <taxon>Bacillati</taxon>
        <taxon>Actinomycetota</taxon>
        <taxon>Thermoleophilia</taxon>
        <taxon>Solirubrobacterales</taxon>
        <taxon>Conexibacteraceae</taxon>
        <taxon>Conexibacter</taxon>
    </lineage>
</organism>
<accession>D3FFC8</accession>
<dbReference type="PROSITE" id="PS00061">
    <property type="entry name" value="ADH_SHORT"/>
    <property type="match status" value="1"/>
</dbReference>
<comment type="similarity">
    <text evidence="1">Belongs to the NAD(P)-dependent epimerase/dehydratase family.</text>
</comment>
<protein>
    <submittedName>
        <fullName evidence="3">NAD-dependent epimerase/dehydratase</fullName>
    </submittedName>
</protein>
<dbReference type="RefSeq" id="WP_012936772.1">
    <property type="nucleotide sequence ID" value="NC_013739.1"/>
</dbReference>
<name>D3FFC8_CONWI</name>
<dbReference type="Gene3D" id="3.40.50.720">
    <property type="entry name" value="NAD(P)-binding Rossmann-like Domain"/>
    <property type="match status" value="1"/>
</dbReference>
<dbReference type="STRING" id="469383.Cwoe_5315"/>
<dbReference type="KEGG" id="cwo:Cwoe_5315"/>
<keyword evidence="4" id="KW-1185">Reference proteome</keyword>
<dbReference type="InterPro" id="IPR036291">
    <property type="entry name" value="NAD(P)-bd_dom_sf"/>
</dbReference>
<dbReference type="HOGENOM" id="CLU_007383_1_7_11"/>
<dbReference type="EMBL" id="CP001854">
    <property type="protein sequence ID" value="ADB53721.1"/>
    <property type="molecule type" value="Genomic_DNA"/>
</dbReference>
<dbReference type="Gene3D" id="3.90.25.10">
    <property type="entry name" value="UDP-galactose 4-epimerase, domain 1"/>
    <property type="match status" value="1"/>
</dbReference>
<reference evidence="4" key="2">
    <citation type="submission" date="2010-01" db="EMBL/GenBank/DDBJ databases">
        <title>The complete genome of Conexibacter woesei DSM 14684.</title>
        <authorList>
            <consortium name="US DOE Joint Genome Institute (JGI-PGF)"/>
            <person name="Lucas S."/>
            <person name="Copeland A."/>
            <person name="Lapidus A."/>
            <person name="Glavina del Rio T."/>
            <person name="Dalin E."/>
            <person name="Tice H."/>
            <person name="Bruce D."/>
            <person name="Goodwin L."/>
            <person name="Pitluck S."/>
            <person name="Kyrpides N."/>
            <person name="Mavromatis K."/>
            <person name="Ivanova N."/>
            <person name="Mikhailova N."/>
            <person name="Chertkov O."/>
            <person name="Brettin T."/>
            <person name="Detter J.C."/>
            <person name="Han C."/>
            <person name="Larimer F."/>
            <person name="Land M."/>
            <person name="Hauser L."/>
            <person name="Markowitz V."/>
            <person name="Cheng J.-F."/>
            <person name="Hugenholtz P."/>
            <person name="Woyke T."/>
            <person name="Wu D."/>
            <person name="Pukall R."/>
            <person name="Steenblock K."/>
            <person name="Schneider S."/>
            <person name="Klenk H.-P."/>
            <person name="Eisen J.A."/>
        </authorList>
    </citation>
    <scope>NUCLEOTIDE SEQUENCE [LARGE SCALE GENOMIC DNA]</scope>
    <source>
        <strain evidence="4">DSM 14684 / CIP 108061 / JCM 11494 / NBRC 100937 / ID131577</strain>
    </source>
</reference>
<dbReference type="OrthoDB" id="9801785at2"/>
<dbReference type="PANTHER" id="PTHR43000">
    <property type="entry name" value="DTDP-D-GLUCOSE 4,6-DEHYDRATASE-RELATED"/>
    <property type="match status" value="1"/>
</dbReference>
<dbReference type="Pfam" id="PF01370">
    <property type="entry name" value="Epimerase"/>
    <property type="match status" value="1"/>
</dbReference>
<dbReference type="InterPro" id="IPR020904">
    <property type="entry name" value="Sc_DH/Rdtase_CS"/>
</dbReference>
<sequence>MRAIVTGGAGFIGSNLVDGLLAAGHAVAVVDDLSTGRRENLAADARLHELDVLDTAALNAAFAHERPEVVFHLAAQIDVRRSVEDPAQDLRVNVEGTVNVLNAARAAGARRVVFSSTGGAIYGDADVLPTGEDAPLRPLAPYGASKHAAEGYLGVFSALHGLSTIALRYSNVYGPRQDPLGEGGVVAIFCGALATGATPTIFGDGEQTRDYVFVGDVVRANLLAASSELGGAFNIGSGVETSVLDLVDHLNGVGGGAGLTPTHSPARQGEVARSCLDPSRARSQLGWGPEVDLDEGLRRTLAHVDATSH</sequence>
<dbReference type="AlphaFoldDB" id="D3FFC8"/>
<evidence type="ECO:0000313" key="4">
    <source>
        <dbReference type="Proteomes" id="UP000008229"/>
    </source>
</evidence>
<evidence type="ECO:0000313" key="3">
    <source>
        <dbReference type="EMBL" id="ADB53721.1"/>
    </source>
</evidence>
<evidence type="ECO:0000256" key="1">
    <source>
        <dbReference type="ARBA" id="ARBA00007637"/>
    </source>
</evidence>
<proteinExistence type="inferred from homology"/>
<dbReference type="Proteomes" id="UP000008229">
    <property type="component" value="Chromosome"/>
</dbReference>
<dbReference type="eggNOG" id="COG0451">
    <property type="taxonomic scope" value="Bacteria"/>
</dbReference>
<dbReference type="SUPFAM" id="SSF51735">
    <property type="entry name" value="NAD(P)-binding Rossmann-fold domains"/>
    <property type="match status" value="1"/>
</dbReference>
<gene>
    <name evidence="3" type="ordered locus">Cwoe_5315</name>
</gene>
<reference evidence="3 4" key="1">
    <citation type="journal article" date="2010" name="Stand. Genomic Sci.">
        <title>Complete genome sequence of Conexibacter woesei type strain (ID131577).</title>
        <authorList>
            <person name="Pukall R."/>
            <person name="Lapidus A."/>
            <person name="Glavina Del Rio T."/>
            <person name="Copeland A."/>
            <person name="Tice H."/>
            <person name="Cheng J.-F."/>
            <person name="Lucas S."/>
            <person name="Chen F."/>
            <person name="Nolan M."/>
            <person name="Bruce D."/>
            <person name="Goodwin L."/>
            <person name="Pitluck S."/>
            <person name="Mavromatis K."/>
            <person name="Ivanova N."/>
            <person name="Ovchinnikova G."/>
            <person name="Pati A."/>
            <person name="Chen A."/>
            <person name="Palaniappan K."/>
            <person name="Land M."/>
            <person name="Hauser L."/>
            <person name="Chang Y.-J."/>
            <person name="Jeffries C.D."/>
            <person name="Chain P."/>
            <person name="Meincke L."/>
            <person name="Sims D."/>
            <person name="Brettin T."/>
            <person name="Detter J.C."/>
            <person name="Rohde M."/>
            <person name="Goeker M."/>
            <person name="Bristow J."/>
            <person name="Eisen J.A."/>
            <person name="Markowitz V."/>
            <person name="Kyrpides N.C."/>
            <person name="Klenk H.-P."/>
            <person name="Hugenholtz P."/>
        </authorList>
    </citation>
    <scope>NUCLEOTIDE SEQUENCE [LARGE SCALE GENOMIC DNA]</scope>
    <source>
        <strain evidence="4">DSM 14684 / CIP 108061 / JCM 11494 / NBRC 100937 / ID131577</strain>
    </source>
</reference>
<evidence type="ECO:0000259" key="2">
    <source>
        <dbReference type="Pfam" id="PF01370"/>
    </source>
</evidence>
<dbReference type="InterPro" id="IPR001509">
    <property type="entry name" value="Epimerase_deHydtase"/>
</dbReference>
<feature type="domain" description="NAD-dependent epimerase/dehydratase" evidence="2">
    <location>
        <begin position="4"/>
        <end position="236"/>
    </location>
</feature>